<evidence type="ECO:0008006" key="4">
    <source>
        <dbReference type="Google" id="ProtNLM"/>
    </source>
</evidence>
<dbReference type="SUPFAM" id="SSF110087">
    <property type="entry name" value="DR1885-like metal-binding protein"/>
    <property type="match status" value="1"/>
</dbReference>
<evidence type="ECO:0000313" key="2">
    <source>
        <dbReference type="EMBL" id="QNN53879.1"/>
    </source>
</evidence>
<feature type="signal peptide" evidence="1">
    <location>
        <begin position="1"/>
        <end position="20"/>
    </location>
</feature>
<dbReference type="Proteomes" id="UP000515947">
    <property type="component" value="Chromosome"/>
</dbReference>
<keyword evidence="1" id="KW-0732">Signal</keyword>
<accession>A0A7G9RE54</accession>
<sequence length="161" mass="16143">MNVRRSIAVAAALLAVPALSSCGFDVQTNQAYNPTVGVYSKASAVEVLNALVVVDSNSAGKGTVIATLVNSDLAQADKLTGVSGSGESGPATFTIQGGSVEIPAGGLVDLSETGAVSVDGGKDLMPGLLIPVTFTFERAAQVTLKVPVVTNEGPYAEVPVP</sequence>
<dbReference type="InterPro" id="IPR007410">
    <property type="entry name" value="LpqE-like"/>
</dbReference>
<dbReference type="PROSITE" id="PS51257">
    <property type="entry name" value="PROKAR_LIPOPROTEIN"/>
    <property type="match status" value="1"/>
</dbReference>
<dbReference type="Pfam" id="PF04314">
    <property type="entry name" value="PCuAC"/>
    <property type="match status" value="1"/>
</dbReference>
<name>A0A7G9RE54_9ACTN</name>
<keyword evidence="3" id="KW-1185">Reference proteome</keyword>
<dbReference type="Gene3D" id="2.60.40.1890">
    <property type="entry name" value="PCu(A)C copper chaperone"/>
    <property type="match status" value="1"/>
</dbReference>
<dbReference type="KEGG" id="nmes:H9L09_05660"/>
<protein>
    <recommendedName>
        <fullName evidence="4">Copper chaperone PCu(A)C</fullName>
    </recommendedName>
</protein>
<dbReference type="EMBL" id="CP060713">
    <property type="protein sequence ID" value="QNN53879.1"/>
    <property type="molecule type" value="Genomic_DNA"/>
</dbReference>
<evidence type="ECO:0000256" key="1">
    <source>
        <dbReference type="SAM" id="SignalP"/>
    </source>
</evidence>
<dbReference type="AlphaFoldDB" id="A0A7G9RE54"/>
<evidence type="ECO:0000313" key="3">
    <source>
        <dbReference type="Proteomes" id="UP000515947"/>
    </source>
</evidence>
<dbReference type="InterPro" id="IPR036182">
    <property type="entry name" value="PCuAC_sf"/>
</dbReference>
<proteinExistence type="predicted"/>
<reference evidence="2 3" key="1">
    <citation type="submission" date="2020-08" db="EMBL/GenBank/DDBJ databases">
        <title>Genome sequence of Nocardioides mesophilus KACC 16243T.</title>
        <authorList>
            <person name="Hyun D.-W."/>
            <person name="Bae J.-W."/>
        </authorList>
    </citation>
    <scope>NUCLEOTIDE SEQUENCE [LARGE SCALE GENOMIC DNA]</scope>
    <source>
        <strain evidence="2 3">KACC 16243</strain>
    </source>
</reference>
<dbReference type="RefSeq" id="WP_187579723.1">
    <property type="nucleotide sequence ID" value="NZ_CP060713.1"/>
</dbReference>
<gene>
    <name evidence="2" type="ORF">H9L09_05660</name>
</gene>
<organism evidence="2 3">
    <name type="scientific">Nocardioides mesophilus</name>
    <dbReference type="NCBI Taxonomy" id="433659"/>
    <lineage>
        <taxon>Bacteria</taxon>
        <taxon>Bacillati</taxon>
        <taxon>Actinomycetota</taxon>
        <taxon>Actinomycetes</taxon>
        <taxon>Propionibacteriales</taxon>
        <taxon>Nocardioidaceae</taxon>
        <taxon>Nocardioides</taxon>
    </lineage>
</organism>
<feature type="chain" id="PRO_5039056762" description="Copper chaperone PCu(A)C" evidence="1">
    <location>
        <begin position="21"/>
        <end position="161"/>
    </location>
</feature>